<dbReference type="InterPro" id="IPR032675">
    <property type="entry name" value="LRR_dom_sf"/>
</dbReference>
<feature type="chain" id="PRO_5009187087" evidence="1">
    <location>
        <begin position="21"/>
        <end position="263"/>
    </location>
</feature>
<dbReference type="Gene3D" id="3.80.10.10">
    <property type="entry name" value="Ribonuclease Inhibitor"/>
    <property type="match status" value="1"/>
</dbReference>
<keyword evidence="1" id="KW-0732">Signal</keyword>
<dbReference type="Proteomes" id="UP000095767">
    <property type="component" value="Unassembled WGS sequence"/>
</dbReference>
<name>A0A1E5UKJ1_9POAL</name>
<organism evidence="2 3">
    <name type="scientific">Dichanthelium oligosanthes</name>
    <dbReference type="NCBI Taxonomy" id="888268"/>
    <lineage>
        <taxon>Eukaryota</taxon>
        <taxon>Viridiplantae</taxon>
        <taxon>Streptophyta</taxon>
        <taxon>Embryophyta</taxon>
        <taxon>Tracheophyta</taxon>
        <taxon>Spermatophyta</taxon>
        <taxon>Magnoliopsida</taxon>
        <taxon>Liliopsida</taxon>
        <taxon>Poales</taxon>
        <taxon>Poaceae</taxon>
        <taxon>PACMAD clade</taxon>
        <taxon>Panicoideae</taxon>
        <taxon>Panicodae</taxon>
        <taxon>Paniceae</taxon>
        <taxon>Dichantheliinae</taxon>
        <taxon>Dichanthelium</taxon>
    </lineage>
</organism>
<dbReference type="AlphaFoldDB" id="A0A1E5UKJ1"/>
<feature type="non-terminal residue" evidence="2">
    <location>
        <position position="1"/>
    </location>
</feature>
<gene>
    <name evidence="2" type="ORF">BAE44_0025600</name>
</gene>
<protein>
    <submittedName>
        <fullName evidence="2">Uncharacterized protein</fullName>
    </submittedName>
</protein>
<dbReference type="STRING" id="888268.A0A1E5UKJ1"/>
<sequence length="263" mass="28826">LALWTCFAQLVDLTISECDALVYWPENVFQALVSLRKLSIEQCSKLTGHIQASDGQSAPAPERGGLLPSLDCSDNVRSIVFGQQGDTRLVSGEGVVRPDTSSSIAESSSGEATASTAVLKDISFCGNLQSLSGQLDAVQNLTIYHCSRLESLESCLGERLLSLEKLWLSGCRSLASLPDGPQAYTSLRVLRIKYCDGIKLLPQSLQSRLDCLKLKDIDARYEGNLQFLCLFYQNDQKLTWCCLKCNSPHSNILLVIARCGMIR</sequence>
<dbReference type="PANTHER" id="PTHR36766:SF30">
    <property type="entry name" value="TIR-NBS TYPE DISEASE RESISTANCE PROTEIN-RELATED"/>
    <property type="match status" value="1"/>
</dbReference>
<proteinExistence type="predicted"/>
<dbReference type="SUPFAM" id="SSF52047">
    <property type="entry name" value="RNI-like"/>
    <property type="match status" value="1"/>
</dbReference>
<dbReference type="EMBL" id="LWDX02073528">
    <property type="protein sequence ID" value="OEL13381.1"/>
    <property type="molecule type" value="Genomic_DNA"/>
</dbReference>
<keyword evidence="3" id="KW-1185">Reference proteome</keyword>
<dbReference type="OrthoDB" id="683932at2759"/>
<comment type="caution">
    <text evidence="2">The sequence shown here is derived from an EMBL/GenBank/DDBJ whole genome shotgun (WGS) entry which is preliminary data.</text>
</comment>
<evidence type="ECO:0000256" key="1">
    <source>
        <dbReference type="SAM" id="SignalP"/>
    </source>
</evidence>
<evidence type="ECO:0000313" key="2">
    <source>
        <dbReference type="EMBL" id="OEL13381.1"/>
    </source>
</evidence>
<dbReference type="PANTHER" id="PTHR36766">
    <property type="entry name" value="PLANT BROAD-SPECTRUM MILDEW RESISTANCE PROTEIN RPW8"/>
    <property type="match status" value="1"/>
</dbReference>
<accession>A0A1E5UKJ1</accession>
<feature type="signal peptide" evidence="1">
    <location>
        <begin position="1"/>
        <end position="20"/>
    </location>
</feature>
<evidence type="ECO:0000313" key="3">
    <source>
        <dbReference type="Proteomes" id="UP000095767"/>
    </source>
</evidence>
<reference evidence="2 3" key="1">
    <citation type="submission" date="2016-09" db="EMBL/GenBank/DDBJ databases">
        <title>The draft genome of Dichanthelium oligosanthes: A C3 panicoid grass species.</title>
        <authorList>
            <person name="Studer A.J."/>
            <person name="Schnable J.C."/>
            <person name="Brutnell T.P."/>
        </authorList>
    </citation>
    <scope>NUCLEOTIDE SEQUENCE [LARGE SCALE GENOMIC DNA]</scope>
    <source>
        <strain evidence="3">cv. Kellogg 1175</strain>
        <tissue evidence="2">Leaf</tissue>
    </source>
</reference>